<evidence type="ECO:0000259" key="4">
    <source>
        <dbReference type="PROSITE" id="PS50949"/>
    </source>
</evidence>
<dbReference type="InterPro" id="IPR036390">
    <property type="entry name" value="WH_DNA-bd_sf"/>
</dbReference>
<accession>A0A5B2VF05</accession>
<dbReference type="Gene3D" id="1.20.120.530">
    <property type="entry name" value="GntR ligand-binding domain-like"/>
    <property type="match status" value="1"/>
</dbReference>
<name>A0A5B2VF05_9HYPH</name>
<keyword evidence="1" id="KW-0805">Transcription regulation</keyword>
<keyword evidence="6" id="KW-1185">Reference proteome</keyword>
<evidence type="ECO:0000313" key="5">
    <source>
        <dbReference type="EMBL" id="KAA2237196.1"/>
    </source>
</evidence>
<evidence type="ECO:0000313" key="6">
    <source>
        <dbReference type="Proteomes" id="UP000323142"/>
    </source>
</evidence>
<dbReference type="GO" id="GO:0003700">
    <property type="term" value="F:DNA-binding transcription factor activity"/>
    <property type="evidence" value="ECO:0007669"/>
    <property type="project" value="InterPro"/>
</dbReference>
<dbReference type="RefSeq" id="WP_149816874.1">
    <property type="nucleotide sequence ID" value="NZ_VUOA01000019.1"/>
</dbReference>
<dbReference type="Proteomes" id="UP000323142">
    <property type="component" value="Unassembled WGS sequence"/>
</dbReference>
<dbReference type="SUPFAM" id="SSF46785">
    <property type="entry name" value="Winged helix' DNA-binding domain"/>
    <property type="match status" value="1"/>
</dbReference>
<evidence type="ECO:0000256" key="2">
    <source>
        <dbReference type="ARBA" id="ARBA00023125"/>
    </source>
</evidence>
<dbReference type="SMART" id="SM00345">
    <property type="entry name" value="HTH_GNTR"/>
    <property type="match status" value="1"/>
</dbReference>
<evidence type="ECO:0000256" key="1">
    <source>
        <dbReference type="ARBA" id="ARBA00023015"/>
    </source>
</evidence>
<evidence type="ECO:0000256" key="3">
    <source>
        <dbReference type="ARBA" id="ARBA00023163"/>
    </source>
</evidence>
<dbReference type="PROSITE" id="PS50949">
    <property type="entry name" value="HTH_GNTR"/>
    <property type="match status" value="1"/>
</dbReference>
<dbReference type="PANTHER" id="PTHR43537">
    <property type="entry name" value="TRANSCRIPTIONAL REGULATOR, GNTR FAMILY"/>
    <property type="match status" value="1"/>
</dbReference>
<protein>
    <submittedName>
        <fullName evidence="5">FCD domain-containing protein</fullName>
    </submittedName>
</protein>
<keyword evidence="2" id="KW-0238">DNA-binding</keyword>
<dbReference type="Pfam" id="PF00392">
    <property type="entry name" value="GntR"/>
    <property type="match status" value="1"/>
</dbReference>
<dbReference type="CDD" id="cd07377">
    <property type="entry name" value="WHTH_GntR"/>
    <property type="match status" value="1"/>
</dbReference>
<keyword evidence="3" id="KW-0804">Transcription</keyword>
<comment type="caution">
    <text evidence="5">The sequence shown here is derived from an EMBL/GenBank/DDBJ whole genome shotgun (WGS) entry which is preliminary data.</text>
</comment>
<dbReference type="InterPro" id="IPR036388">
    <property type="entry name" value="WH-like_DNA-bd_sf"/>
</dbReference>
<dbReference type="EMBL" id="VUOA01000019">
    <property type="protein sequence ID" value="KAA2237196.1"/>
    <property type="molecule type" value="Genomic_DNA"/>
</dbReference>
<dbReference type="Pfam" id="PF07729">
    <property type="entry name" value="FCD"/>
    <property type="match status" value="1"/>
</dbReference>
<reference evidence="5 6" key="1">
    <citation type="submission" date="2019-09" db="EMBL/GenBank/DDBJ databases">
        <title>Salinarimonas rosea gen. nov., sp. nov., a new member of the a-2 subgroup of the Proteobacteria.</title>
        <authorList>
            <person name="Liu J."/>
        </authorList>
    </citation>
    <scope>NUCLEOTIDE SEQUENCE [LARGE SCALE GENOMIC DNA]</scope>
    <source>
        <strain evidence="5 6">BN140002</strain>
    </source>
</reference>
<dbReference type="SUPFAM" id="SSF48008">
    <property type="entry name" value="GntR ligand-binding domain-like"/>
    <property type="match status" value="1"/>
</dbReference>
<dbReference type="InterPro" id="IPR008920">
    <property type="entry name" value="TF_FadR/GntR_C"/>
</dbReference>
<dbReference type="SMART" id="SM00895">
    <property type="entry name" value="FCD"/>
    <property type="match status" value="1"/>
</dbReference>
<dbReference type="OrthoDB" id="7347280at2"/>
<dbReference type="Gene3D" id="1.10.10.10">
    <property type="entry name" value="Winged helix-like DNA-binding domain superfamily/Winged helix DNA-binding domain"/>
    <property type="match status" value="1"/>
</dbReference>
<proteinExistence type="predicted"/>
<gene>
    <name evidence="5" type="ORF">F0L46_09275</name>
</gene>
<organism evidence="5 6">
    <name type="scientific">Salinarimonas soli</name>
    <dbReference type="NCBI Taxonomy" id="1638099"/>
    <lineage>
        <taxon>Bacteria</taxon>
        <taxon>Pseudomonadati</taxon>
        <taxon>Pseudomonadota</taxon>
        <taxon>Alphaproteobacteria</taxon>
        <taxon>Hyphomicrobiales</taxon>
        <taxon>Salinarimonadaceae</taxon>
        <taxon>Salinarimonas</taxon>
    </lineage>
</organism>
<dbReference type="InterPro" id="IPR011711">
    <property type="entry name" value="GntR_C"/>
</dbReference>
<dbReference type="AlphaFoldDB" id="A0A5B2VF05"/>
<feature type="domain" description="HTH gntR-type" evidence="4">
    <location>
        <begin position="8"/>
        <end position="76"/>
    </location>
</feature>
<dbReference type="PANTHER" id="PTHR43537:SF5">
    <property type="entry name" value="UXU OPERON TRANSCRIPTIONAL REGULATOR"/>
    <property type="match status" value="1"/>
</dbReference>
<dbReference type="GO" id="GO:0003677">
    <property type="term" value="F:DNA binding"/>
    <property type="evidence" value="ECO:0007669"/>
    <property type="project" value="UniProtKB-KW"/>
</dbReference>
<dbReference type="InterPro" id="IPR000524">
    <property type="entry name" value="Tscrpt_reg_HTH_GntR"/>
</dbReference>
<sequence length="247" mass="27165">MERSAGSGRRADAVTDELVRLIKTGSLPEGSHLPAERDLMQRFGVSRAAVREAIVSLANHGLVETRLGHRPVVRKPDYGVAIDRLGDLVGHLVEDRVGVRNLFDSRIFLEASLARHAARHARREDIAALRLALAANRAAIGDSARFDETDVAFHALLYAIPGNPIFPAVHKAYVDWLVSHWRSMKRGPDIDRMNHAGHQAILDAIEMRDPDAAEDALRRHLGAAWEVVRSTFLLADEAVPAPLEGVT</sequence>
<dbReference type="PRINTS" id="PR00035">
    <property type="entry name" value="HTHGNTR"/>
</dbReference>
<reference evidence="5 6" key="2">
    <citation type="submission" date="2019-09" db="EMBL/GenBank/DDBJ databases">
        <authorList>
            <person name="Jin C."/>
        </authorList>
    </citation>
    <scope>NUCLEOTIDE SEQUENCE [LARGE SCALE GENOMIC DNA]</scope>
    <source>
        <strain evidence="5 6">BN140002</strain>
    </source>
</reference>